<accession>A0ABX1HHW6</accession>
<evidence type="ECO:0000313" key="1">
    <source>
        <dbReference type="EMBL" id="NKI89459.1"/>
    </source>
</evidence>
<gene>
    <name evidence="1" type="ORF">HBN54_002057</name>
</gene>
<dbReference type="EMBL" id="JAAVTK010000005">
    <property type="protein sequence ID" value="NKI89459.1"/>
    <property type="molecule type" value="Genomic_DNA"/>
</dbReference>
<proteinExistence type="predicted"/>
<comment type="caution">
    <text evidence="1">The sequence shown here is derived from an EMBL/GenBank/DDBJ whole genome shotgun (WGS) entry which is preliminary data.</text>
</comment>
<organism evidence="1 2">
    <name type="scientific">Hymenobacter artigasi</name>
    <dbReference type="NCBI Taxonomy" id="2719616"/>
    <lineage>
        <taxon>Bacteria</taxon>
        <taxon>Pseudomonadati</taxon>
        <taxon>Bacteroidota</taxon>
        <taxon>Cytophagia</taxon>
        <taxon>Cytophagales</taxon>
        <taxon>Hymenobacteraceae</taxon>
        <taxon>Hymenobacter</taxon>
    </lineage>
</organism>
<name>A0ABX1HHW6_9BACT</name>
<dbReference type="RefSeq" id="WP_168673089.1">
    <property type="nucleotide sequence ID" value="NZ_JAAVTK010000005.1"/>
</dbReference>
<protein>
    <submittedName>
        <fullName evidence="1">Uncharacterized protein</fullName>
    </submittedName>
</protein>
<keyword evidence="2" id="KW-1185">Reference proteome</keyword>
<dbReference type="Proteomes" id="UP000717634">
    <property type="component" value="Unassembled WGS sequence"/>
</dbReference>
<sequence length="147" mass="16586">MHGVIISLPGYAVQEVAAFLREKLMGASAQSENIHFAGIILNVLDCSDELDYTRTFMKEHKLQEVGKYDAYVDTYDLTTIVTIDCAFDSLFYQNFLPIAELVALGLSRHFQGFALVVRERVDEQHALYEKGVRVRPHDSNESKQSGV</sequence>
<evidence type="ECO:0000313" key="2">
    <source>
        <dbReference type="Proteomes" id="UP000717634"/>
    </source>
</evidence>
<reference evidence="1 2" key="1">
    <citation type="submission" date="2020-03" db="EMBL/GenBank/DDBJ databases">
        <title>Genomic Encyclopedia of Type Strains, Phase IV (KMG-V): Genome sequencing to study the core and pangenomes of soil and plant-associated prokaryotes.</title>
        <authorList>
            <person name="Whitman W."/>
        </authorList>
    </citation>
    <scope>NUCLEOTIDE SEQUENCE [LARGE SCALE GENOMIC DNA]</scope>
    <source>
        <strain evidence="1 2">1B</strain>
    </source>
</reference>